<dbReference type="InterPro" id="IPR001258">
    <property type="entry name" value="NHL_repeat"/>
</dbReference>
<sequence>MAGPEKDLQQQIVDDLLTCGICLETFDSKLKKPKSLPSCRHIFCMECLTKHVATEQRRRGQGGWTTFECPTCRKKVNLSPKGVEGLPDDRTVLGLTDKVLNKGAVKLTTKGGEKYRKDGISLQVVDNCPKHPRENLRMFCNRCAMPVCAECVENEHDGHSTSGIKKVAGLSKENLNPLLSEGKWKTEELGGHLKGLQYAEERLQASREAATADVQNLGRTLKSEIDSIVANILGVIEGRYQNQLQILTREKDSASGKLKELSQICSGVEAELKNSTHSRIVEKEQEMGDKLKQVVSEDVPVSQDVLTLGFKASRTELSDLLFGEVTETVERVDRESFTNRILSQVGGNGIILNPGGVTTWEDEVYIVDRGNKQIHVFDYHGNSRRSFSTDVFGNGSEPQDVCVTIFENESRVLVTDKREQGLRIFDKYGTFIDRVGNVCMGPMGLTVSKQNQALIVVDEDTNCVRIGLPCPALGCLGPSANYSHSFNHPFGITTSLKGKIFISDCQNHCIKVLSSQGAHLHTFGSEGGGEGQLRHPLGVHCDDQGRILVADSGNRRVEVFSEEGEFVAHVVTAEDGLGCPVGVALLQERNTLVVTDAITHKLLFLRYS</sequence>
<comment type="similarity">
    <text evidence="2">Belongs to the TRIM/RBCC family.</text>
</comment>
<dbReference type="PROSITE" id="PS00518">
    <property type="entry name" value="ZF_RING_1"/>
    <property type="match status" value="1"/>
</dbReference>
<dbReference type="InterPro" id="IPR011042">
    <property type="entry name" value="6-blade_b-propeller_TolB-like"/>
</dbReference>
<evidence type="ECO:0000256" key="4">
    <source>
        <dbReference type="ARBA" id="ARBA00022723"/>
    </source>
</evidence>
<reference evidence="13" key="2">
    <citation type="submission" date="2025-08" db="UniProtKB">
        <authorList>
            <consortium name="RefSeq"/>
        </authorList>
    </citation>
    <scope>IDENTIFICATION</scope>
    <source>
        <strain evidence="13">S238N-H82</strain>
        <tissue evidence="13">Testes</tissue>
    </source>
</reference>
<dbReference type="GO" id="GO:0008270">
    <property type="term" value="F:zinc ion binding"/>
    <property type="evidence" value="ECO:0007669"/>
    <property type="project" value="UniProtKB-KW"/>
</dbReference>
<evidence type="ECO:0000256" key="9">
    <source>
        <dbReference type="PROSITE-ProRule" id="PRU00504"/>
    </source>
</evidence>
<dbReference type="OrthoDB" id="264520at2759"/>
<evidence type="ECO:0000313" key="13">
    <source>
        <dbReference type="RefSeq" id="XP_035658301.1"/>
    </source>
</evidence>
<keyword evidence="4" id="KW-0479">Metal-binding</keyword>
<feature type="domain" description="RING-type" evidence="10">
    <location>
        <begin position="19"/>
        <end position="73"/>
    </location>
</feature>
<protein>
    <recommendedName>
        <fullName evidence="3">RING-type E3 ubiquitin transferase</fullName>
        <ecNumber evidence="3">2.3.2.27</ecNumber>
    </recommendedName>
</protein>
<feature type="domain" description="B box-type" evidence="11">
    <location>
        <begin position="123"/>
        <end position="164"/>
    </location>
</feature>
<dbReference type="InterPro" id="IPR000315">
    <property type="entry name" value="Znf_B-box"/>
</dbReference>
<dbReference type="Pfam" id="PF13639">
    <property type="entry name" value="zf-RING_2"/>
    <property type="match status" value="1"/>
</dbReference>
<dbReference type="SMART" id="SM00336">
    <property type="entry name" value="BBOX"/>
    <property type="match status" value="1"/>
</dbReference>
<dbReference type="Proteomes" id="UP000001554">
    <property type="component" value="Chromosome 16"/>
</dbReference>
<keyword evidence="7" id="KW-0862">Zinc</keyword>
<dbReference type="SUPFAM" id="SSF57845">
    <property type="entry name" value="B-box zinc-binding domain"/>
    <property type="match status" value="1"/>
</dbReference>
<gene>
    <name evidence="13" type="primary">LOC118403633</name>
</gene>
<dbReference type="PROSITE" id="PS50089">
    <property type="entry name" value="ZF_RING_2"/>
    <property type="match status" value="1"/>
</dbReference>
<dbReference type="OMA" id="PYNICFT"/>
<organism evidence="12 13">
    <name type="scientific">Branchiostoma floridae</name>
    <name type="common">Florida lancelet</name>
    <name type="synonym">Amphioxus</name>
    <dbReference type="NCBI Taxonomy" id="7739"/>
    <lineage>
        <taxon>Eukaryota</taxon>
        <taxon>Metazoa</taxon>
        <taxon>Chordata</taxon>
        <taxon>Cephalochordata</taxon>
        <taxon>Leptocardii</taxon>
        <taxon>Amphioxiformes</taxon>
        <taxon>Branchiostomatidae</taxon>
        <taxon>Branchiostoma</taxon>
    </lineage>
</organism>
<keyword evidence="6 8" id="KW-0863">Zinc-finger</keyword>
<evidence type="ECO:0000256" key="7">
    <source>
        <dbReference type="ARBA" id="ARBA00022833"/>
    </source>
</evidence>
<evidence type="ECO:0000259" key="11">
    <source>
        <dbReference type="PROSITE" id="PS50119"/>
    </source>
</evidence>
<dbReference type="GO" id="GO:0005654">
    <property type="term" value="C:nucleoplasm"/>
    <property type="evidence" value="ECO:0000318"/>
    <property type="project" value="GO_Central"/>
</dbReference>
<dbReference type="InterPro" id="IPR001841">
    <property type="entry name" value="Znf_RING"/>
</dbReference>
<dbReference type="SUPFAM" id="SSF57850">
    <property type="entry name" value="RING/U-box"/>
    <property type="match status" value="1"/>
</dbReference>
<dbReference type="EC" id="2.3.2.27" evidence="3"/>
<name>A0A9J7HER7_BRAFL</name>
<dbReference type="KEGG" id="bfo:118403633"/>
<dbReference type="RefSeq" id="XP_035658301.1">
    <property type="nucleotide sequence ID" value="XM_035802408.1"/>
</dbReference>
<dbReference type="PANTHER" id="PTHR25462">
    <property type="entry name" value="BONUS, ISOFORM C-RELATED"/>
    <property type="match status" value="1"/>
</dbReference>
<evidence type="ECO:0000256" key="3">
    <source>
        <dbReference type="ARBA" id="ARBA00012483"/>
    </source>
</evidence>
<evidence type="ECO:0000256" key="2">
    <source>
        <dbReference type="ARBA" id="ARBA00008518"/>
    </source>
</evidence>
<dbReference type="InterPro" id="IPR013083">
    <property type="entry name" value="Znf_RING/FYVE/PHD"/>
</dbReference>
<dbReference type="Gene3D" id="3.30.40.10">
    <property type="entry name" value="Zinc/RING finger domain, C3HC4 (zinc finger)"/>
    <property type="match status" value="1"/>
</dbReference>
<evidence type="ECO:0000259" key="10">
    <source>
        <dbReference type="PROSITE" id="PS50089"/>
    </source>
</evidence>
<dbReference type="Gene3D" id="2.120.10.30">
    <property type="entry name" value="TolB, C-terminal domain"/>
    <property type="match status" value="2"/>
</dbReference>
<evidence type="ECO:0000256" key="1">
    <source>
        <dbReference type="ARBA" id="ARBA00000900"/>
    </source>
</evidence>
<dbReference type="Pfam" id="PF00643">
    <property type="entry name" value="zf-B_box"/>
    <property type="match status" value="1"/>
</dbReference>
<dbReference type="Gene3D" id="3.30.160.60">
    <property type="entry name" value="Classic Zinc Finger"/>
    <property type="match status" value="1"/>
</dbReference>
<dbReference type="GeneID" id="118403633"/>
<evidence type="ECO:0000256" key="6">
    <source>
        <dbReference type="ARBA" id="ARBA00022771"/>
    </source>
</evidence>
<dbReference type="SUPFAM" id="SSF101898">
    <property type="entry name" value="NHL repeat"/>
    <property type="match status" value="1"/>
</dbReference>
<evidence type="ECO:0000313" key="12">
    <source>
        <dbReference type="Proteomes" id="UP000001554"/>
    </source>
</evidence>
<dbReference type="PANTHER" id="PTHR25462:SF296">
    <property type="entry name" value="MEIOTIC P26, ISOFORM F"/>
    <property type="match status" value="1"/>
</dbReference>
<keyword evidence="12" id="KW-1185">Reference proteome</keyword>
<keyword evidence="5" id="KW-0677">Repeat</keyword>
<evidence type="ECO:0000256" key="5">
    <source>
        <dbReference type="ARBA" id="ARBA00022737"/>
    </source>
</evidence>
<reference evidence="12" key="1">
    <citation type="journal article" date="2020" name="Nat. Ecol. Evol.">
        <title>Deeply conserved synteny resolves early events in vertebrate evolution.</title>
        <authorList>
            <person name="Simakov O."/>
            <person name="Marletaz F."/>
            <person name="Yue J.X."/>
            <person name="O'Connell B."/>
            <person name="Jenkins J."/>
            <person name="Brandt A."/>
            <person name="Calef R."/>
            <person name="Tung C.H."/>
            <person name="Huang T.K."/>
            <person name="Schmutz J."/>
            <person name="Satoh N."/>
            <person name="Yu J.K."/>
            <person name="Putnam N.H."/>
            <person name="Green R.E."/>
            <person name="Rokhsar D.S."/>
        </authorList>
    </citation>
    <scope>NUCLEOTIDE SEQUENCE [LARGE SCALE GENOMIC DNA]</scope>
    <source>
        <strain evidence="12">S238N-H82</strain>
    </source>
</reference>
<dbReference type="PROSITE" id="PS50119">
    <property type="entry name" value="ZF_BBOX"/>
    <property type="match status" value="1"/>
</dbReference>
<accession>A0A9J7HER7</accession>
<evidence type="ECO:0000256" key="8">
    <source>
        <dbReference type="PROSITE-ProRule" id="PRU00024"/>
    </source>
</evidence>
<feature type="repeat" description="NHL" evidence="9">
    <location>
        <begin position="520"/>
        <end position="563"/>
    </location>
</feature>
<dbReference type="SMART" id="SM00184">
    <property type="entry name" value="RING"/>
    <property type="match status" value="1"/>
</dbReference>
<dbReference type="GO" id="GO:0061630">
    <property type="term" value="F:ubiquitin protein ligase activity"/>
    <property type="evidence" value="ECO:0000318"/>
    <property type="project" value="GO_Central"/>
</dbReference>
<comment type="catalytic activity">
    <reaction evidence="1">
        <text>S-ubiquitinyl-[E2 ubiquitin-conjugating enzyme]-L-cysteine + [acceptor protein]-L-lysine = [E2 ubiquitin-conjugating enzyme]-L-cysteine + N(6)-ubiquitinyl-[acceptor protein]-L-lysine.</text>
        <dbReference type="EC" id="2.3.2.27"/>
    </reaction>
</comment>
<dbReference type="InterPro" id="IPR017907">
    <property type="entry name" value="Znf_RING_CS"/>
</dbReference>
<dbReference type="PROSITE" id="PS51125">
    <property type="entry name" value="NHL"/>
    <property type="match status" value="1"/>
</dbReference>
<dbReference type="InterPro" id="IPR047153">
    <property type="entry name" value="TRIM45/56/19-like"/>
</dbReference>
<proteinExistence type="inferred from homology"/>
<dbReference type="AlphaFoldDB" id="A0A9J7HER7"/>